<feature type="domain" description="HTH myb-type" evidence="6">
    <location>
        <begin position="154"/>
        <end position="213"/>
    </location>
</feature>
<dbReference type="InterPro" id="IPR009057">
    <property type="entry name" value="Homeodomain-like_sf"/>
</dbReference>
<dbReference type="InterPro" id="IPR001005">
    <property type="entry name" value="SANT/Myb"/>
</dbReference>
<evidence type="ECO:0000256" key="3">
    <source>
        <dbReference type="ARBA" id="ARBA00023163"/>
    </source>
</evidence>
<dbReference type="NCBIfam" id="TIGR01557">
    <property type="entry name" value="myb_SHAQKYF"/>
    <property type="match status" value="1"/>
</dbReference>
<dbReference type="GO" id="GO:0005634">
    <property type="term" value="C:nucleus"/>
    <property type="evidence" value="ECO:0007669"/>
    <property type="project" value="UniProtKB-SubCell"/>
</dbReference>
<dbReference type="InterPro" id="IPR006447">
    <property type="entry name" value="Myb_dom_plants"/>
</dbReference>
<name>A0A9P0YTN4_CUSEU</name>
<organism evidence="7 8">
    <name type="scientific">Cuscuta europaea</name>
    <name type="common">European dodder</name>
    <dbReference type="NCBI Taxonomy" id="41803"/>
    <lineage>
        <taxon>Eukaryota</taxon>
        <taxon>Viridiplantae</taxon>
        <taxon>Streptophyta</taxon>
        <taxon>Embryophyta</taxon>
        <taxon>Tracheophyta</taxon>
        <taxon>Spermatophyta</taxon>
        <taxon>Magnoliopsida</taxon>
        <taxon>eudicotyledons</taxon>
        <taxon>Gunneridae</taxon>
        <taxon>Pentapetalae</taxon>
        <taxon>asterids</taxon>
        <taxon>lamiids</taxon>
        <taxon>Solanales</taxon>
        <taxon>Convolvulaceae</taxon>
        <taxon>Cuscuteae</taxon>
        <taxon>Cuscuta</taxon>
        <taxon>Cuscuta subgen. Cuscuta</taxon>
    </lineage>
</organism>
<dbReference type="InterPro" id="IPR017930">
    <property type="entry name" value="Myb_dom"/>
</dbReference>
<feature type="compositionally biased region" description="Basic and acidic residues" evidence="5">
    <location>
        <begin position="108"/>
        <end position="126"/>
    </location>
</feature>
<dbReference type="EMBL" id="CAMAPE010000009">
    <property type="protein sequence ID" value="CAH9074905.1"/>
    <property type="molecule type" value="Genomic_DNA"/>
</dbReference>
<keyword evidence="3" id="KW-0804">Transcription</keyword>
<dbReference type="GO" id="GO:0000976">
    <property type="term" value="F:transcription cis-regulatory region binding"/>
    <property type="evidence" value="ECO:0007669"/>
    <property type="project" value="UniProtKB-ARBA"/>
</dbReference>
<dbReference type="Pfam" id="PF00249">
    <property type="entry name" value="Myb_DNA-binding"/>
    <property type="match status" value="1"/>
</dbReference>
<evidence type="ECO:0000256" key="4">
    <source>
        <dbReference type="ARBA" id="ARBA00023242"/>
    </source>
</evidence>
<comment type="subcellular location">
    <subcellularLocation>
        <location evidence="1">Nucleus</location>
    </subcellularLocation>
</comment>
<feature type="region of interest" description="Disordered" evidence="5">
    <location>
        <begin position="237"/>
        <end position="267"/>
    </location>
</feature>
<dbReference type="FunFam" id="1.10.10.60:FF:000007">
    <property type="entry name" value="Two-component response regulator"/>
    <property type="match status" value="1"/>
</dbReference>
<comment type="caution">
    <text evidence="7">The sequence shown here is derived from an EMBL/GenBank/DDBJ whole genome shotgun (WGS) entry which is preliminary data.</text>
</comment>
<dbReference type="GO" id="GO:0010597">
    <property type="term" value="P:green leaf volatile biosynthetic process"/>
    <property type="evidence" value="ECO:0007669"/>
    <property type="project" value="UniProtKB-ARBA"/>
</dbReference>
<dbReference type="GO" id="GO:0003700">
    <property type="term" value="F:DNA-binding transcription factor activity"/>
    <property type="evidence" value="ECO:0007669"/>
    <property type="project" value="InterPro"/>
</dbReference>
<dbReference type="Gene3D" id="1.10.10.60">
    <property type="entry name" value="Homeodomain-like"/>
    <property type="match status" value="1"/>
</dbReference>
<evidence type="ECO:0000256" key="1">
    <source>
        <dbReference type="ARBA" id="ARBA00004123"/>
    </source>
</evidence>
<protein>
    <recommendedName>
        <fullName evidence="6">HTH myb-type domain-containing protein</fullName>
    </recommendedName>
</protein>
<gene>
    <name evidence="7" type="ORF">CEURO_LOCUS5374</name>
</gene>
<dbReference type="Proteomes" id="UP001152484">
    <property type="component" value="Unassembled WGS sequence"/>
</dbReference>
<evidence type="ECO:0000256" key="2">
    <source>
        <dbReference type="ARBA" id="ARBA00023015"/>
    </source>
</evidence>
<keyword evidence="2" id="KW-0805">Transcription regulation</keyword>
<feature type="region of interest" description="Disordered" evidence="5">
    <location>
        <begin position="108"/>
        <end position="157"/>
    </location>
</feature>
<dbReference type="SUPFAM" id="SSF46689">
    <property type="entry name" value="Homeodomain-like"/>
    <property type="match status" value="1"/>
</dbReference>
<evidence type="ECO:0000256" key="5">
    <source>
        <dbReference type="SAM" id="MobiDB-lite"/>
    </source>
</evidence>
<dbReference type="OrthoDB" id="60033at2759"/>
<dbReference type="InterPro" id="IPR044841">
    <property type="entry name" value="LUX/BOA-like"/>
</dbReference>
<dbReference type="PANTHER" id="PTHR31442">
    <property type="entry name" value="HOMEODOMAIN-LIKE SUPERFAMILY PROTEIN-RELATED"/>
    <property type="match status" value="1"/>
</dbReference>
<keyword evidence="8" id="KW-1185">Reference proteome</keyword>
<sequence>MDEAVRIGNYDAGSAAGGYGDRVMEWEDGLPHGDDLTPLSQSLIPPGLAFAFRISPEPLRTMLDVNRASNMTFASLQGGKHQTISSLNLNNFKPFDEDLNKERIITDDDTDLTREGSDSRKNRRIETGGGGVEEADDSAMRDGNCGDGSSAKTAQKRQRLVWTPQLHKRFLDVVGHLGISKAVPKTIMELMNVEGLTRENVASHLQKYRLYLKRMQGFPNEGPSSASDRLFALTSLPQNLPESGRSGHGHGHHHNSNESNDHISVPIPLPCPHQILPMPLFGITPDGINGKMGNQNGGPPSHLHHQYYMGQQRDWPGNQFGAYHHVPPTEK</sequence>
<evidence type="ECO:0000313" key="8">
    <source>
        <dbReference type="Proteomes" id="UP001152484"/>
    </source>
</evidence>
<proteinExistence type="predicted"/>
<reference evidence="7" key="1">
    <citation type="submission" date="2022-07" db="EMBL/GenBank/DDBJ databases">
        <authorList>
            <person name="Macas J."/>
            <person name="Novak P."/>
            <person name="Neumann P."/>
        </authorList>
    </citation>
    <scope>NUCLEOTIDE SEQUENCE</scope>
</reference>
<dbReference type="PANTHER" id="PTHR31442:SF27">
    <property type="entry name" value="TRANSCRIPTION FACTOR PCL1-LIKE"/>
    <property type="match status" value="1"/>
</dbReference>
<evidence type="ECO:0000259" key="6">
    <source>
        <dbReference type="PROSITE" id="PS51294"/>
    </source>
</evidence>
<dbReference type="PROSITE" id="PS51294">
    <property type="entry name" value="HTH_MYB"/>
    <property type="match status" value="1"/>
</dbReference>
<keyword evidence="4" id="KW-0539">Nucleus</keyword>
<accession>A0A9P0YTN4</accession>
<dbReference type="AlphaFoldDB" id="A0A9P0YTN4"/>
<evidence type="ECO:0000313" key="7">
    <source>
        <dbReference type="EMBL" id="CAH9074905.1"/>
    </source>
</evidence>